<comment type="caution">
    <text evidence="2">The sequence shown here is derived from an EMBL/GenBank/DDBJ whole genome shotgun (WGS) entry which is preliminary data.</text>
</comment>
<reference evidence="2 3" key="1">
    <citation type="submission" date="2015-06" db="EMBL/GenBank/DDBJ databases">
        <title>Survival trade-offs in plant roots during colonization by closely related pathogenic and mutualistic fungi.</title>
        <authorList>
            <person name="Hacquard S."/>
            <person name="Kracher B."/>
            <person name="Hiruma K."/>
            <person name="Weinman A."/>
            <person name="Muench P."/>
            <person name="Garrido Oter R."/>
            <person name="Ver Loren van Themaat E."/>
            <person name="Dallerey J.-F."/>
            <person name="Damm U."/>
            <person name="Henrissat B."/>
            <person name="Lespinet O."/>
            <person name="Thon M."/>
            <person name="Kemen E."/>
            <person name="McHardy A.C."/>
            <person name="Schulze-Lefert P."/>
            <person name="O'Connell R.J."/>
        </authorList>
    </citation>
    <scope>NUCLEOTIDE SEQUENCE [LARGE SCALE GENOMIC DNA]</scope>
    <source>
        <strain evidence="2 3">0861</strain>
    </source>
</reference>
<protein>
    <submittedName>
        <fullName evidence="2">Uncharacterized protein</fullName>
    </submittedName>
</protein>
<keyword evidence="3" id="KW-1185">Reference proteome</keyword>
<evidence type="ECO:0000256" key="1">
    <source>
        <dbReference type="SAM" id="SignalP"/>
    </source>
</evidence>
<organism evidence="2 3">
    <name type="scientific">Colletotrichum tofieldiae</name>
    <dbReference type="NCBI Taxonomy" id="708197"/>
    <lineage>
        <taxon>Eukaryota</taxon>
        <taxon>Fungi</taxon>
        <taxon>Dikarya</taxon>
        <taxon>Ascomycota</taxon>
        <taxon>Pezizomycotina</taxon>
        <taxon>Sordariomycetes</taxon>
        <taxon>Hypocreomycetidae</taxon>
        <taxon>Glomerellales</taxon>
        <taxon>Glomerellaceae</taxon>
        <taxon>Colletotrichum</taxon>
        <taxon>Colletotrichum spaethianum species complex</taxon>
    </lineage>
</organism>
<accession>A0A166S1V9</accession>
<dbReference type="AlphaFoldDB" id="A0A166S1V9"/>
<proteinExistence type="predicted"/>
<feature type="signal peptide" evidence="1">
    <location>
        <begin position="1"/>
        <end position="21"/>
    </location>
</feature>
<feature type="chain" id="PRO_5007879315" evidence="1">
    <location>
        <begin position="22"/>
        <end position="133"/>
    </location>
</feature>
<evidence type="ECO:0000313" key="3">
    <source>
        <dbReference type="Proteomes" id="UP000076552"/>
    </source>
</evidence>
<evidence type="ECO:0000313" key="2">
    <source>
        <dbReference type="EMBL" id="KZL70110.1"/>
    </source>
</evidence>
<gene>
    <name evidence="2" type="ORF">CT0861_01355</name>
</gene>
<dbReference type="Proteomes" id="UP000076552">
    <property type="component" value="Unassembled WGS sequence"/>
</dbReference>
<dbReference type="EMBL" id="LFIV01000095">
    <property type="protein sequence ID" value="KZL70110.1"/>
    <property type="molecule type" value="Genomic_DNA"/>
</dbReference>
<keyword evidence="1" id="KW-0732">Signal</keyword>
<name>A0A166S1V9_9PEZI</name>
<sequence length="133" mass="13793">MQIAAKTLLLALIGALSAVNASPASPHALAPRETSPDEPKADCCSCDLENRGPNYICRVPPAGICAVPAIACPHDPETQEQCCCCDISVPAMRCKAITKGSGCFCTMIKCPFQFDMSYLPNSGSGVGGAENEG</sequence>